<evidence type="ECO:0000313" key="3">
    <source>
        <dbReference type="EMBL" id="GIQ86137.1"/>
    </source>
</evidence>
<dbReference type="PANTHER" id="PTHR15239:SF6">
    <property type="entry name" value="RIBOSOME QUALITY CONTROL COMPLEX SUBUNIT NEMF"/>
    <property type="match status" value="1"/>
</dbReference>
<dbReference type="Pfam" id="PF05833">
    <property type="entry name" value="NFACT_N"/>
    <property type="match status" value="1"/>
</dbReference>
<feature type="compositionally biased region" description="Acidic residues" evidence="1">
    <location>
        <begin position="439"/>
        <end position="456"/>
    </location>
</feature>
<dbReference type="Proteomes" id="UP000265618">
    <property type="component" value="Unassembled WGS sequence"/>
</dbReference>
<feature type="signal peptide" evidence="2">
    <location>
        <begin position="1"/>
        <end position="15"/>
    </location>
</feature>
<dbReference type="PANTHER" id="PTHR15239">
    <property type="entry name" value="NUCLEAR EXPORT MEDIATOR FACTOR NEMF"/>
    <property type="match status" value="1"/>
</dbReference>
<evidence type="ECO:0000313" key="4">
    <source>
        <dbReference type="Proteomes" id="UP000265618"/>
    </source>
</evidence>
<feature type="chain" id="PRO_5039902802" evidence="2">
    <location>
        <begin position="16"/>
        <end position="570"/>
    </location>
</feature>
<dbReference type="AlphaFoldDB" id="A0A9K3D0Z3"/>
<name>A0A9K3D0Z3_9EUKA</name>
<keyword evidence="2" id="KW-0732">Signal</keyword>
<gene>
    <name evidence="3" type="ORF">KIPB_007932</name>
</gene>
<proteinExistence type="predicted"/>
<dbReference type="EMBL" id="BDIP01002338">
    <property type="protein sequence ID" value="GIQ86137.1"/>
    <property type="molecule type" value="Genomic_DNA"/>
</dbReference>
<dbReference type="OrthoDB" id="207084at2759"/>
<keyword evidence="4" id="KW-1185">Reference proteome</keyword>
<dbReference type="Gene3D" id="2.30.310.10">
    <property type="entry name" value="ibrinogen binding protein from staphylococcus aureus domain"/>
    <property type="match status" value="1"/>
</dbReference>
<accession>A0A9K3D0Z3</accession>
<comment type="caution">
    <text evidence="3">The sequence shown here is derived from an EMBL/GenBank/DDBJ whole genome shotgun (WGS) entry which is preliminary data.</text>
</comment>
<dbReference type="GO" id="GO:0072344">
    <property type="term" value="P:rescue of stalled ribosome"/>
    <property type="evidence" value="ECO:0007669"/>
    <property type="project" value="TreeGrafter"/>
</dbReference>
<protein>
    <submittedName>
        <fullName evidence="3">Uncharacterized protein</fullName>
    </submittedName>
</protein>
<dbReference type="GO" id="GO:1990112">
    <property type="term" value="C:RQC complex"/>
    <property type="evidence" value="ECO:0007669"/>
    <property type="project" value="TreeGrafter"/>
</dbReference>
<dbReference type="GO" id="GO:1990116">
    <property type="term" value="P:ribosome-associated ubiquitin-dependent protein catabolic process"/>
    <property type="evidence" value="ECO:0007669"/>
    <property type="project" value="TreeGrafter"/>
</dbReference>
<dbReference type="InterPro" id="IPR051608">
    <property type="entry name" value="RQC_Subunit_NEMF"/>
</dbReference>
<sequence length="570" mass="63723">MRFLLSFSVTGAVLAAQTDNSTAKAVHQNMIVECGIRIHTTTFDYNGATVPSALCLGMRKELRGRRLENIFQLGGDRVCILAFSAGEAVRYLVIELYGKGNILVCDYEWTVLHSMNRSFGPDHSQRVGDVYQLSTGLRSVTRPSLDTVTETLLRTPKKQVRRVLAPIMHTNANTLRQALVLAGIPENIKCKALVNNETYKRVLLCITEYMEGRITELLAGAPLQKGYVYLTGTQPDRTQFPECTDAEYEAMCVGARLVEFSAFRLPRTLADVPGAQDILREEEREGETEAERETRVMGGTLYQEENVIERDTFPQTVDFYFSHVQSASAGRVRFRAINTAISRADNLRTDQAQRVGALMDEGQQKRRVGAALEEHYREVDSAIKQLTTLAEKGVSLQDMEEVLDTFREDGLPIADMVRSIEPEKKMCVLMLESDKIEPEAEGEGEGEGEEEGSEDEDDAVMAALMGEGEGESDPSEARERIKAKVALGERALVAAKRYYMAAKDCEARARRTQQWMQEVTDQANARAAKQVASVMKANDSSMVATTKKYDPLWFERFHWFISSDGYLVLA</sequence>
<evidence type="ECO:0000256" key="1">
    <source>
        <dbReference type="SAM" id="MobiDB-lite"/>
    </source>
</evidence>
<dbReference type="GO" id="GO:0000049">
    <property type="term" value="F:tRNA binding"/>
    <property type="evidence" value="ECO:0007669"/>
    <property type="project" value="TreeGrafter"/>
</dbReference>
<dbReference type="GO" id="GO:0043023">
    <property type="term" value="F:ribosomal large subunit binding"/>
    <property type="evidence" value="ECO:0007669"/>
    <property type="project" value="TreeGrafter"/>
</dbReference>
<feature type="non-terminal residue" evidence="3">
    <location>
        <position position="1"/>
    </location>
</feature>
<evidence type="ECO:0000256" key="2">
    <source>
        <dbReference type="SAM" id="SignalP"/>
    </source>
</evidence>
<reference evidence="3 4" key="1">
    <citation type="journal article" date="2018" name="PLoS ONE">
        <title>The draft genome of Kipferlia bialata reveals reductive genome evolution in fornicate parasites.</title>
        <authorList>
            <person name="Tanifuji G."/>
            <person name="Takabayashi S."/>
            <person name="Kume K."/>
            <person name="Takagi M."/>
            <person name="Nakayama T."/>
            <person name="Kamikawa R."/>
            <person name="Inagaki Y."/>
            <person name="Hashimoto T."/>
        </authorList>
    </citation>
    <scope>NUCLEOTIDE SEQUENCE [LARGE SCALE GENOMIC DNA]</scope>
    <source>
        <strain evidence="3">NY0173</strain>
    </source>
</reference>
<feature type="region of interest" description="Disordered" evidence="1">
    <location>
        <begin position="434"/>
        <end position="456"/>
    </location>
</feature>
<organism evidence="3 4">
    <name type="scientific">Kipferlia bialata</name>
    <dbReference type="NCBI Taxonomy" id="797122"/>
    <lineage>
        <taxon>Eukaryota</taxon>
        <taxon>Metamonada</taxon>
        <taxon>Carpediemonas-like organisms</taxon>
        <taxon>Kipferlia</taxon>
    </lineage>
</organism>